<gene>
    <name evidence="1" type="ORF">GALMADRAFT_152142</name>
</gene>
<dbReference type="OrthoDB" id="2744437at2759"/>
<protein>
    <submittedName>
        <fullName evidence="1">Uncharacterized protein</fullName>
    </submittedName>
</protein>
<organism evidence="1 2">
    <name type="scientific">Galerina marginata (strain CBS 339.88)</name>
    <dbReference type="NCBI Taxonomy" id="685588"/>
    <lineage>
        <taxon>Eukaryota</taxon>
        <taxon>Fungi</taxon>
        <taxon>Dikarya</taxon>
        <taxon>Basidiomycota</taxon>
        <taxon>Agaricomycotina</taxon>
        <taxon>Agaricomycetes</taxon>
        <taxon>Agaricomycetidae</taxon>
        <taxon>Agaricales</taxon>
        <taxon>Agaricineae</taxon>
        <taxon>Strophariaceae</taxon>
        <taxon>Galerina</taxon>
    </lineage>
</organism>
<dbReference type="EMBL" id="KL142369">
    <property type="protein sequence ID" value="KDR83200.1"/>
    <property type="molecule type" value="Genomic_DNA"/>
</dbReference>
<keyword evidence="2" id="KW-1185">Reference proteome</keyword>
<dbReference type="HOGENOM" id="CLU_030662_0_0_1"/>
<proteinExistence type="predicted"/>
<dbReference type="AlphaFoldDB" id="A0A067TIZ5"/>
<dbReference type="Gene3D" id="1.20.1280.50">
    <property type="match status" value="1"/>
</dbReference>
<reference evidence="2" key="1">
    <citation type="journal article" date="2014" name="Proc. Natl. Acad. Sci. U.S.A.">
        <title>Extensive sampling of basidiomycete genomes demonstrates inadequacy of the white-rot/brown-rot paradigm for wood decay fungi.</title>
        <authorList>
            <person name="Riley R."/>
            <person name="Salamov A.A."/>
            <person name="Brown D.W."/>
            <person name="Nagy L.G."/>
            <person name="Floudas D."/>
            <person name="Held B.W."/>
            <person name="Levasseur A."/>
            <person name="Lombard V."/>
            <person name="Morin E."/>
            <person name="Otillar R."/>
            <person name="Lindquist E.A."/>
            <person name="Sun H."/>
            <person name="LaButti K.M."/>
            <person name="Schmutz J."/>
            <person name="Jabbour D."/>
            <person name="Luo H."/>
            <person name="Baker S.E."/>
            <person name="Pisabarro A.G."/>
            <person name="Walton J.D."/>
            <person name="Blanchette R.A."/>
            <person name="Henrissat B."/>
            <person name="Martin F."/>
            <person name="Cullen D."/>
            <person name="Hibbett D.S."/>
            <person name="Grigoriev I.V."/>
        </authorList>
    </citation>
    <scope>NUCLEOTIDE SEQUENCE [LARGE SCALE GENOMIC DNA]</scope>
    <source>
        <strain evidence="2">CBS 339.88</strain>
    </source>
</reference>
<sequence length="546" mass="62617">MYKLNRDLYLEIFMMNAKLDECSVQATIFTVALQATVRSSHVCRQWRELILDSPSLWGRLINFDELLELNTKWRDEIFRRTGNASLDVRFGTSDPKLSHRHGLSHFCLSRRLSSGAGYVILTFLEKEWWRTRYLDMTIPSSFFSCIPGISNEDAQGTLRKLWNVFENPTAQLEHFCIRPVHHRVDPPLLLFSNNAPALRDFRSHTLNFHSPAPWMRNLTRIAIKGIDPQDTYFTTKRILDALAQTPLLESLSFIWNIRQPSLTNKPTLKYVHLPNLRSIELGAVTQSHTELLGHITPRTNHLLSLNLYIYVYPLLQEDSALAVEVLSRYGQYFFASHNGLWFSLTIVISNFGLRALTTWKEYSPDLYIRTHSMWDYPDPPLLSSRPLPLFLSVFASTIFSKITHLELNMTQSDNSYYLTFLPLFTSVSTLRTPANTMIFLASAQYNNPLAFPALHTLGVEGMYGLQGIDSSDHHGHPLLRFFAFRSASGRPIEVLDFTIVSTLPVQLDLRYLDSIFGLKIIWRNSDAVMEYTCGSGRPESLLLVST</sequence>
<dbReference type="Proteomes" id="UP000027222">
    <property type="component" value="Unassembled WGS sequence"/>
</dbReference>
<evidence type="ECO:0000313" key="1">
    <source>
        <dbReference type="EMBL" id="KDR83200.1"/>
    </source>
</evidence>
<accession>A0A067TIZ5</accession>
<evidence type="ECO:0000313" key="2">
    <source>
        <dbReference type="Proteomes" id="UP000027222"/>
    </source>
</evidence>
<name>A0A067TIZ5_GALM3</name>